<keyword evidence="5" id="KW-1185">Reference proteome</keyword>
<feature type="domain" description="EAL" evidence="2">
    <location>
        <begin position="389"/>
        <end position="642"/>
    </location>
</feature>
<dbReference type="PANTHER" id="PTHR33121">
    <property type="entry name" value="CYCLIC DI-GMP PHOSPHODIESTERASE PDEF"/>
    <property type="match status" value="1"/>
</dbReference>
<evidence type="ECO:0000259" key="3">
    <source>
        <dbReference type="PROSITE" id="PS50887"/>
    </source>
</evidence>
<dbReference type="CDD" id="cd01948">
    <property type="entry name" value="EAL"/>
    <property type="match status" value="1"/>
</dbReference>
<dbReference type="Pfam" id="PF00990">
    <property type="entry name" value="GGDEF"/>
    <property type="match status" value="1"/>
</dbReference>
<dbReference type="GO" id="GO:0071111">
    <property type="term" value="F:cyclic-guanylate-specific phosphodiesterase activity"/>
    <property type="evidence" value="ECO:0007669"/>
    <property type="project" value="InterPro"/>
</dbReference>
<dbReference type="InterPro" id="IPR000160">
    <property type="entry name" value="GGDEF_dom"/>
</dbReference>
<dbReference type="RefSeq" id="WP_138238945.1">
    <property type="nucleotide sequence ID" value="NZ_VBRY01000005.1"/>
</dbReference>
<dbReference type="AlphaFoldDB" id="A0A5R9GRE0"/>
<evidence type="ECO:0000256" key="1">
    <source>
        <dbReference type="SAM" id="Phobius"/>
    </source>
</evidence>
<dbReference type="Gene3D" id="3.30.70.270">
    <property type="match status" value="1"/>
</dbReference>
<feature type="domain" description="GGDEF" evidence="3">
    <location>
        <begin position="249"/>
        <end position="380"/>
    </location>
</feature>
<keyword evidence="1" id="KW-0812">Transmembrane</keyword>
<dbReference type="PANTHER" id="PTHR33121:SF70">
    <property type="entry name" value="SIGNALING PROTEIN YKOW"/>
    <property type="match status" value="1"/>
</dbReference>
<evidence type="ECO:0000313" key="4">
    <source>
        <dbReference type="EMBL" id="TLS67509.1"/>
    </source>
</evidence>
<dbReference type="PROSITE" id="PS50883">
    <property type="entry name" value="EAL"/>
    <property type="match status" value="1"/>
</dbReference>
<gene>
    <name evidence="4" type="ORF">FEF65_06205</name>
</gene>
<protein>
    <submittedName>
        <fullName evidence="4">Bifunctional diguanylate cyclase/phosphodiesterase</fullName>
    </submittedName>
</protein>
<accession>A0A5R9GRE0</accession>
<dbReference type="Gene3D" id="3.20.20.450">
    <property type="entry name" value="EAL domain"/>
    <property type="match status" value="1"/>
</dbReference>
<feature type="transmembrane region" description="Helical" evidence="1">
    <location>
        <begin position="95"/>
        <end position="122"/>
    </location>
</feature>
<dbReference type="InterPro" id="IPR050706">
    <property type="entry name" value="Cyclic-di-GMP_PDE-like"/>
</dbReference>
<keyword evidence="1" id="KW-0472">Membrane</keyword>
<name>A0A5R9GRE0_9PROT</name>
<dbReference type="InterPro" id="IPR029787">
    <property type="entry name" value="Nucleotide_cyclase"/>
</dbReference>
<feature type="transmembrane region" description="Helical" evidence="1">
    <location>
        <begin position="168"/>
        <end position="186"/>
    </location>
</feature>
<dbReference type="NCBIfam" id="TIGR00254">
    <property type="entry name" value="GGDEF"/>
    <property type="match status" value="1"/>
</dbReference>
<dbReference type="InterPro" id="IPR035919">
    <property type="entry name" value="EAL_sf"/>
</dbReference>
<feature type="transmembrane region" description="Helical" evidence="1">
    <location>
        <begin position="40"/>
        <end position="60"/>
    </location>
</feature>
<dbReference type="PROSITE" id="PS50887">
    <property type="entry name" value="GGDEF"/>
    <property type="match status" value="1"/>
</dbReference>
<feature type="transmembrane region" description="Helical" evidence="1">
    <location>
        <begin position="66"/>
        <end position="83"/>
    </location>
</feature>
<dbReference type="SMART" id="SM00267">
    <property type="entry name" value="GGDEF"/>
    <property type="match status" value="1"/>
</dbReference>
<evidence type="ECO:0000313" key="5">
    <source>
        <dbReference type="Proteomes" id="UP000306585"/>
    </source>
</evidence>
<dbReference type="EMBL" id="VBRY01000005">
    <property type="protein sequence ID" value="TLS67509.1"/>
    <property type="molecule type" value="Genomic_DNA"/>
</dbReference>
<dbReference type="Pfam" id="PF00563">
    <property type="entry name" value="EAL"/>
    <property type="match status" value="1"/>
</dbReference>
<dbReference type="SUPFAM" id="SSF55073">
    <property type="entry name" value="Nucleotide cyclase"/>
    <property type="match status" value="1"/>
</dbReference>
<dbReference type="InterPro" id="IPR001633">
    <property type="entry name" value="EAL_dom"/>
</dbReference>
<proteinExistence type="predicted"/>
<dbReference type="InterPro" id="IPR043128">
    <property type="entry name" value="Rev_trsase/Diguanyl_cyclase"/>
</dbReference>
<dbReference type="Proteomes" id="UP000306585">
    <property type="component" value="Unassembled WGS sequence"/>
</dbReference>
<reference evidence="4 5" key="1">
    <citation type="journal article" date="2019" name="Appl. Environ. Microbiol.">
        <title>Environmental Evidence and Genomic Insight of Iron-oxidizing Bacteria Preference Towards More Corrosion Resistant Stainless Steel at Higher Salinities.</title>
        <authorList>
            <person name="Garrison C.E."/>
            <person name="Price K.A."/>
            <person name="Field E.K."/>
        </authorList>
    </citation>
    <scope>NUCLEOTIDE SEQUENCE [LARGE SCALE GENOMIC DNA]</scope>
    <source>
        <strain evidence="4 5">P3</strain>
    </source>
</reference>
<keyword evidence="1" id="KW-1133">Transmembrane helix</keyword>
<evidence type="ECO:0000259" key="2">
    <source>
        <dbReference type="PROSITE" id="PS50883"/>
    </source>
</evidence>
<dbReference type="SMART" id="SM00052">
    <property type="entry name" value="EAL"/>
    <property type="match status" value="1"/>
</dbReference>
<comment type="caution">
    <text evidence="4">The sequence shown here is derived from an EMBL/GenBank/DDBJ whole genome shotgun (WGS) entry which is preliminary data.</text>
</comment>
<sequence>MNTSFLLIRELFTRWKQMFSGLTGTAGDSSRNIHERNKGVRYFALVFVPAALIFGAVDLWLGHPLVAGPLLGSAIAIIGCLRLSPTDKVSRCEHVIMLSCTTIALGLICDGGMMNSGIYWVLLYPFLAFFISGQRQGWYWLATLVTSTTVLAIMQWQSLIHLAYSGHHLLYGFTTFFFFALIAAGLNQLKHRYERLLEVQLGEQSRTAMGYLERLEYLALYDALTDLPNRNLARDRLAQAIEEARRASGSFALGYLDIEHFSEINTLLGEHKSDQVLKMAAKRLKSIVRGVDTVARLEGDEFLMIWSGVNEASIHIVVNKTQQCMEEPFIIDGTAINIPVRLGVVIYPQHGHSVNDLLQHARTVHRRVKTEQIRYLLYQSEWHSEALRRVHLLSRMREAIDNHVMQLHYQPQVSLKDGTLCGVEALLRWPDDREGYISPAEFIPLAERSRFIEELTFMTIDMAARQDQLWRQAGLDIQMSVNLSARNLIDLHLPEKIGACLQYYEHQAHHFMLEITESDIMTHPDLALSVMQRLSDMGIRLSIDDFGTGYSSLTYLRKLPMNELKIDQSFIRDYMRNESDRKIVATIYSLAHTLNLHVVAEGVEDADTWQALSTLGVDIAQGYLIKRALPADELLIWAQSLDSGRFRL</sequence>
<dbReference type="SUPFAM" id="SSF141868">
    <property type="entry name" value="EAL domain-like"/>
    <property type="match status" value="1"/>
</dbReference>
<dbReference type="CDD" id="cd01949">
    <property type="entry name" value="GGDEF"/>
    <property type="match status" value="1"/>
</dbReference>
<feature type="transmembrane region" description="Helical" evidence="1">
    <location>
        <begin position="137"/>
        <end position="156"/>
    </location>
</feature>
<organism evidence="4 5">
    <name type="scientific">Mariprofundus erugo</name>
    <dbReference type="NCBI Taxonomy" id="2528639"/>
    <lineage>
        <taxon>Bacteria</taxon>
        <taxon>Pseudomonadati</taxon>
        <taxon>Pseudomonadota</taxon>
        <taxon>Candidatius Mariprofundia</taxon>
        <taxon>Mariprofundales</taxon>
        <taxon>Mariprofundaceae</taxon>
        <taxon>Mariprofundus</taxon>
    </lineage>
</organism>